<dbReference type="Proteomes" id="UP000028703">
    <property type="component" value="Unassembled WGS sequence"/>
</dbReference>
<dbReference type="AlphaFoldDB" id="A0A085ZHF7"/>
<dbReference type="OrthoDB" id="1413206at2"/>
<sequence length="469" mass="55449">MLRIYCDKNIYSSIKEGKRNFNLALKELMDELKDILIFTYSHAHHQDLSNSESSFWEEDLLLLEHYVKDHYFDYDAIKKKTNCLLAKPTESFYDTDFIISKNFLNPDNNLMDSLFPTIEGEDDDEFSKIAKDLFQNLLNIPIPNLHQTELAGKQKELSEKYLPSNENLTVGSMMEHFFKFGNNLLTDREEVIGLKKMMEEYVSSDKYSFEKWRDQFDEKFKENFGGQSFTDLMKQTFDAVKDYNEYDKFVLFFNSLELHNVTKDKPLRKSQALESIHTDANHAWYASFSDVLVTDDKGLATKAYITYKFFEIRTKIFTTEEFLNNRTIFLQQEENDVKSFFKLLDFEIKNSLVLRNSTHYNIENDMILKNHHKFFNYFNRISNSKGSLKLYCQRHSNANFNMFREAKLLTDKLVKLFGVDAENKGYYNSEKDDPKDDVIRKWTFENIELIFGIAFNNGGNCYCLEILIH</sequence>
<comment type="caution">
    <text evidence="1">The sequence shown here is derived from an EMBL/GenBank/DDBJ whole genome shotgun (WGS) entry which is preliminary data.</text>
</comment>
<gene>
    <name evidence="1" type="ORF">IX38_10715</name>
</gene>
<evidence type="ECO:0000313" key="1">
    <source>
        <dbReference type="EMBL" id="KFF03871.1"/>
    </source>
</evidence>
<keyword evidence="2" id="KW-1185">Reference proteome</keyword>
<dbReference type="eggNOG" id="ENOG5032I2A">
    <property type="taxonomic scope" value="Bacteria"/>
</dbReference>
<protein>
    <submittedName>
        <fullName evidence="1">Uncharacterized protein</fullName>
    </submittedName>
</protein>
<dbReference type="EMBL" id="JPRO01000007">
    <property type="protein sequence ID" value="KFF03871.1"/>
    <property type="molecule type" value="Genomic_DNA"/>
</dbReference>
<organism evidence="1 2">
    <name type="scientific">Chryseobacterium luteum</name>
    <dbReference type="NCBI Taxonomy" id="421531"/>
    <lineage>
        <taxon>Bacteria</taxon>
        <taxon>Pseudomonadati</taxon>
        <taxon>Bacteroidota</taxon>
        <taxon>Flavobacteriia</taxon>
        <taxon>Flavobacteriales</taxon>
        <taxon>Weeksellaceae</taxon>
        <taxon>Chryseobacterium group</taxon>
        <taxon>Chryseobacterium</taxon>
    </lineage>
</organism>
<name>A0A085ZHF7_9FLAO</name>
<evidence type="ECO:0000313" key="2">
    <source>
        <dbReference type="Proteomes" id="UP000028703"/>
    </source>
</evidence>
<accession>A0A085ZHF7</accession>
<reference evidence="1 2" key="1">
    <citation type="submission" date="2014-07" db="EMBL/GenBank/DDBJ databases">
        <title>Genome of Chryseobacterium luteum DSM 18605.</title>
        <authorList>
            <person name="Stropko S.J."/>
            <person name="Pipes S.E."/>
            <person name="Newman J.D."/>
        </authorList>
    </citation>
    <scope>NUCLEOTIDE SEQUENCE [LARGE SCALE GENOMIC DNA]</scope>
    <source>
        <strain evidence="1 2">DSM 18605</strain>
    </source>
</reference>
<proteinExistence type="predicted"/>
<dbReference type="RefSeq" id="WP_034704512.1">
    <property type="nucleotide sequence ID" value="NZ_JPRO01000007.1"/>
</dbReference>